<evidence type="ECO:0000313" key="3">
    <source>
        <dbReference type="EMBL" id="KGM12773.1"/>
    </source>
</evidence>
<accession>A0A0A0BWN2</accession>
<dbReference type="Gene3D" id="3.40.50.2300">
    <property type="match status" value="1"/>
</dbReference>
<dbReference type="AlphaFoldDB" id="A0A0A0BWN2"/>
<dbReference type="PANTHER" id="PTHR43428">
    <property type="entry name" value="ARSENATE REDUCTASE"/>
    <property type="match status" value="1"/>
</dbReference>
<dbReference type="SMART" id="SM00226">
    <property type="entry name" value="LMWPc"/>
    <property type="match status" value="1"/>
</dbReference>
<dbReference type="Proteomes" id="UP000029839">
    <property type="component" value="Unassembled WGS sequence"/>
</dbReference>
<dbReference type="PANTHER" id="PTHR43428:SF1">
    <property type="entry name" value="ARSENATE REDUCTASE"/>
    <property type="match status" value="1"/>
</dbReference>
<dbReference type="InterPro" id="IPR023485">
    <property type="entry name" value="Ptyr_pPase"/>
</dbReference>
<dbReference type="InterPro" id="IPR036196">
    <property type="entry name" value="Ptyr_pPase_sf"/>
</dbReference>
<dbReference type="RefSeq" id="WP_043601982.1">
    <property type="nucleotide sequence ID" value="NZ_AXCY01000001.1"/>
</dbReference>
<gene>
    <name evidence="3" type="ORF">N868_00405</name>
</gene>
<organism evidence="3 4">
    <name type="scientific">Cellulomonas carbonis T26</name>
    <dbReference type="NCBI Taxonomy" id="947969"/>
    <lineage>
        <taxon>Bacteria</taxon>
        <taxon>Bacillati</taxon>
        <taxon>Actinomycetota</taxon>
        <taxon>Actinomycetes</taxon>
        <taxon>Micrococcales</taxon>
        <taxon>Cellulomonadaceae</taxon>
        <taxon>Cellulomonas</taxon>
    </lineage>
</organism>
<reference evidence="3 4" key="1">
    <citation type="submission" date="2013-08" db="EMBL/GenBank/DDBJ databases">
        <title>Genome sequencing of Cellulomonas carbonis T26.</title>
        <authorList>
            <person name="Chen F."/>
            <person name="Li Y."/>
            <person name="Wang G."/>
        </authorList>
    </citation>
    <scope>NUCLEOTIDE SEQUENCE [LARGE SCALE GENOMIC DNA]</scope>
    <source>
        <strain evidence="3 4">T26</strain>
    </source>
</reference>
<protein>
    <submittedName>
        <fullName evidence="3">Arsenate reductase</fullName>
    </submittedName>
</protein>
<sequence>MTTPPESVLFVCVHNSGKSQIAAAIARHDFPDVRVTSAGTAPSPTVHPGSADTLAEVGIDITGEQPKPITDELITDADLVVVLGTEAQVATADGTPVVRWDVDEPSSRGIEGTERMRLVREDVRRRVHELLGATAP</sequence>
<evidence type="ECO:0000259" key="2">
    <source>
        <dbReference type="SMART" id="SM00226"/>
    </source>
</evidence>
<comment type="caution">
    <text evidence="3">The sequence shown here is derived from an EMBL/GenBank/DDBJ whole genome shotgun (WGS) entry which is preliminary data.</text>
</comment>
<reference evidence="3 4" key="2">
    <citation type="journal article" date="2015" name="Stand. Genomic Sci.">
        <title>Draft genome sequence of Cellulomonas carbonis T26(T) and comparative analysis of six Cellulomonas genomes.</title>
        <authorList>
            <person name="Zhuang W."/>
            <person name="Zhang S."/>
            <person name="Xia X."/>
            <person name="Wang G."/>
        </authorList>
    </citation>
    <scope>NUCLEOTIDE SEQUENCE [LARGE SCALE GENOMIC DNA]</scope>
    <source>
        <strain evidence="3 4">T26</strain>
    </source>
</reference>
<dbReference type="Pfam" id="PF01451">
    <property type="entry name" value="LMWPc"/>
    <property type="match status" value="1"/>
</dbReference>
<evidence type="ECO:0000256" key="1">
    <source>
        <dbReference type="ARBA" id="ARBA00022849"/>
    </source>
</evidence>
<evidence type="ECO:0000313" key="4">
    <source>
        <dbReference type="Proteomes" id="UP000029839"/>
    </source>
</evidence>
<keyword evidence="4" id="KW-1185">Reference proteome</keyword>
<proteinExistence type="predicted"/>
<dbReference type="GO" id="GO:0046685">
    <property type="term" value="P:response to arsenic-containing substance"/>
    <property type="evidence" value="ECO:0007669"/>
    <property type="project" value="UniProtKB-KW"/>
</dbReference>
<dbReference type="SUPFAM" id="SSF52788">
    <property type="entry name" value="Phosphotyrosine protein phosphatases I"/>
    <property type="match status" value="1"/>
</dbReference>
<feature type="domain" description="Phosphotyrosine protein phosphatase I" evidence="2">
    <location>
        <begin position="6"/>
        <end position="133"/>
    </location>
</feature>
<name>A0A0A0BWN2_9CELL</name>
<dbReference type="EMBL" id="AXCY01000001">
    <property type="protein sequence ID" value="KGM12773.1"/>
    <property type="molecule type" value="Genomic_DNA"/>
</dbReference>
<dbReference type="OrthoDB" id="9799372at2"/>
<keyword evidence="1" id="KW-0059">Arsenical resistance</keyword>